<sequence length="109" mass="11943">MAEVVDSRHPDFKEGDLVWGITGWEEYTHIGDPASLFKIQHTDVPLSYHTSILGMPALTADAGFYEICSPKKGERVFISAAAGGIGQLVGQFAKLGLLCCWKCWQSRQG</sequence>
<protein>
    <submittedName>
        <fullName evidence="1">Uncharacterized protein</fullName>
    </submittedName>
</protein>
<comment type="caution">
    <text evidence="1">The sequence shown here is derived from an EMBL/GenBank/DDBJ whole genome shotgun (WGS) entry which is preliminary data.</text>
</comment>
<proteinExistence type="predicted"/>
<accession>A0ACB9PZP4</accession>
<dbReference type="Proteomes" id="UP000828941">
    <property type="component" value="Chromosome 2"/>
</dbReference>
<keyword evidence="2" id="KW-1185">Reference proteome</keyword>
<reference evidence="1 2" key="1">
    <citation type="journal article" date="2022" name="DNA Res.">
        <title>Chromosomal-level genome assembly of the orchid tree Bauhinia variegata (Leguminosae; Cercidoideae) supports the allotetraploid origin hypothesis of Bauhinia.</title>
        <authorList>
            <person name="Zhong Y."/>
            <person name="Chen Y."/>
            <person name="Zheng D."/>
            <person name="Pang J."/>
            <person name="Liu Y."/>
            <person name="Luo S."/>
            <person name="Meng S."/>
            <person name="Qian L."/>
            <person name="Wei D."/>
            <person name="Dai S."/>
            <person name="Zhou R."/>
        </authorList>
    </citation>
    <scope>NUCLEOTIDE SEQUENCE [LARGE SCALE GENOMIC DNA]</scope>
    <source>
        <strain evidence="1">BV-YZ2020</strain>
    </source>
</reference>
<gene>
    <name evidence="1" type="ORF">L6164_002732</name>
</gene>
<name>A0ACB9PZP4_BAUVA</name>
<dbReference type="EMBL" id="CM039427">
    <property type="protein sequence ID" value="KAI4353805.1"/>
    <property type="molecule type" value="Genomic_DNA"/>
</dbReference>
<evidence type="ECO:0000313" key="1">
    <source>
        <dbReference type="EMBL" id="KAI4353805.1"/>
    </source>
</evidence>
<evidence type="ECO:0000313" key="2">
    <source>
        <dbReference type="Proteomes" id="UP000828941"/>
    </source>
</evidence>
<organism evidence="1 2">
    <name type="scientific">Bauhinia variegata</name>
    <name type="common">Purple orchid tree</name>
    <name type="synonym">Phanera variegata</name>
    <dbReference type="NCBI Taxonomy" id="167791"/>
    <lineage>
        <taxon>Eukaryota</taxon>
        <taxon>Viridiplantae</taxon>
        <taxon>Streptophyta</taxon>
        <taxon>Embryophyta</taxon>
        <taxon>Tracheophyta</taxon>
        <taxon>Spermatophyta</taxon>
        <taxon>Magnoliopsida</taxon>
        <taxon>eudicotyledons</taxon>
        <taxon>Gunneridae</taxon>
        <taxon>Pentapetalae</taxon>
        <taxon>rosids</taxon>
        <taxon>fabids</taxon>
        <taxon>Fabales</taxon>
        <taxon>Fabaceae</taxon>
        <taxon>Cercidoideae</taxon>
        <taxon>Cercideae</taxon>
        <taxon>Bauhiniinae</taxon>
        <taxon>Bauhinia</taxon>
    </lineage>
</organism>